<gene>
    <name evidence="1" type="ORF">GUJ93_ZPchr0011g28089</name>
</gene>
<dbReference type="EMBL" id="JAAALK010000081">
    <property type="protein sequence ID" value="KAG8089948.1"/>
    <property type="molecule type" value="Genomic_DNA"/>
</dbReference>
<dbReference type="PANTHER" id="PTHR31170:SF18">
    <property type="entry name" value="(WILD MALAYSIAN BANANA) HYPOTHETICAL PROTEIN"/>
    <property type="match status" value="1"/>
</dbReference>
<sequence>MMEHLQPAKYSIYRVPEYVKEKTNRDAYRPRLFSLGPFHYGDSMLLHMEAHKLRAVVQFVKRSGRPLEEFISVVEQSFYQLRNAYENLTETWHRDEKRFVELMVTDGCFFLEVMRMFSLDGKVEEDYGSDDPIFSRHGYLYLRDDIISDMLLIENQLPLLLLRKLISLAPDPNISQIEVL</sequence>
<dbReference type="Pfam" id="PF03140">
    <property type="entry name" value="DUF247"/>
    <property type="match status" value="1"/>
</dbReference>
<proteinExistence type="predicted"/>
<protein>
    <submittedName>
        <fullName evidence="1">Uncharacterized protein</fullName>
    </submittedName>
</protein>
<comment type="caution">
    <text evidence="1">The sequence shown here is derived from an EMBL/GenBank/DDBJ whole genome shotgun (WGS) entry which is preliminary data.</text>
</comment>
<accession>A0A8J5WEQ7</accession>
<dbReference type="PANTHER" id="PTHR31170">
    <property type="entry name" value="BNAC04G53230D PROTEIN"/>
    <property type="match status" value="1"/>
</dbReference>
<reference evidence="1" key="1">
    <citation type="journal article" date="2021" name="bioRxiv">
        <title>Whole Genome Assembly and Annotation of Northern Wild Rice, Zizania palustris L., Supports a Whole Genome Duplication in the Zizania Genus.</title>
        <authorList>
            <person name="Haas M."/>
            <person name="Kono T."/>
            <person name="Macchietto M."/>
            <person name="Millas R."/>
            <person name="McGilp L."/>
            <person name="Shao M."/>
            <person name="Duquette J."/>
            <person name="Hirsch C.N."/>
            <person name="Kimball J."/>
        </authorList>
    </citation>
    <scope>NUCLEOTIDE SEQUENCE</scope>
    <source>
        <tissue evidence="1">Fresh leaf tissue</tissue>
    </source>
</reference>
<dbReference type="AlphaFoldDB" id="A0A8J5WEQ7"/>
<dbReference type="Proteomes" id="UP000729402">
    <property type="component" value="Unassembled WGS sequence"/>
</dbReference>
<reference evidence="1" key="2">
    <citation type="submission" date="2021-02" db="EMBL/GenBank/DDBJ databases">
        <authorList>
            <person name="Kimball J.A."/>
            <person name="Haas M.W."/>
            <person name="Macchietto M."/>
            <person name="Kono T."/>
            <person name="Duquette J."/>
            <person name="Shao M."/>
        </authorList>
    </citation>
    <scope>NUCLEOTIDE SEQUENCE</scope>
    <source>
        <tissue evidence="1">Fresh leaf tissue</tissue>
    </source>
</reference>
<evidence type="ECO:0000313" key="1">
    <source>
        <dbReference type="EMBL" id="KAG8089948.1"/>
    </source>
</evidence>
<dbReference type="InterPro" id="IPR004158">
    <property type="entry name" value="DUF247_pln"/>
</dbReference>
<dbReference type="OrthoDB" id="1858139at2759"/>
<name>A0A8J5WEQ7_ZIZPA</name>
<evidence type="ECO:0000313" key="2">
    <source>
        <dbReference type="Proteomes" id="UP000729402"/>
    </source>
</evidence>
<keyword evidence="2" id="KW-1185">Reference proteome</keyword>
<organism evidence="1 2">
    <name type="scientific">Zizania palustris</name>
    <name type="common">Northern wild rice</name>
    <dbReference type="NCBI Taxonomy" id="103762"/>
    <lineage>
        <taxon>Eukaryota</taxon>
        <taxon>Viridiplantae</taxon>
        <taxon>Streptophyta</taxon>
        <taxon>Embryophyta</taxon>
        <taxon>Tracheophyta</taxon>
        <taxon>Spermatophyta</taxon>
        <taxon>Magnoliopsida</taxon>
        <taxon>Liliopsida</taxon>
        <taxon>Poales</taxon>
        <taxon>Poaceae</taxon>
        <taxon>BOP clade</taxon>
        <taxon>Oryzoideae</taxon>
        <taxon>Oryzeae</taxon>
        <taxon>Zizaniinae</taxon>
        <taxon>Zizania</taxon>
    </lineage>
</organism>